<protein>
    <submittedName>
        <fullName evidence="2">Uncharacterized protein</fullName>
    </submittedName>
</protein>
<dbReference type="Gene3D" id="3.30.70.100">
    <property type="match status" value="1"/>
</dbReference>
<dbReference type="CDD" id="cd00371">
    <property type="entry name" value="HMA"/>
    <property type="match status" value="1"/>
</dbReference>
<evidence type="ECO:0000313" key="2">
    <source>
        <dbReference type="EMBL" id="KAF1986216.1"/>
    </source>
</evidence>
<dbReference type="Proteomes" id="UP000800041">
    <property type="component" value="Unassembled WGS sequence"/>
</dbReference>
<dbReference type="OrthoDB" id="3784695at2759"/>
<dbReference type="EMBL" id="ML977158">
    <property type="protein sequence ID" value="KAF1986216.1"/>
    <property type="molecule type" value="Genomic_DNA"/>
</dbReference>
<organism evidence="2 3">
    <name type="scientific">Aulographum hederae CBS 113979</name>
    <dbReference type="NCBI Taxonomy" id="1176131"/>
    <lineage>
        <taxon>Eukaryota</taxon>
        <taxon>Fungi</taxon>
        <taxon>Dikarya</taxon>
        <taxon>Ascomycota</taxon>
        <taxon>Pezizomycotina</taxon>
        <taxon>Dothideomycetes</taxon>
        <taxon>Pleosporomycetidae</taxon>
        <taxon>Aulographales</taxon>
        <taxon>Aulographaceae</taxon>
    </lineage>
</organism>
<gene>
    <name evidence="2" type="ORF">K402DRAFT_333112</name>
</gene>
<evidence type="ECO:0000313" key="3">
    <source>
        <dbReference type="Proteomes" id="UP000800041"/>
    </source>
</evidence>
<dbReference type="InterPro" id="IPR006121">
    <property type="entry name" value="HMA_dom"/>
</dbReference>
<feature type="non-terminal residue" evidence="2">
    <location>
        <position position="130"/>
    </location>
</feature>
<dbReference type="AlphaFoldDB" id="A0A6G1GZ22"/>
<name>A0A6G1GZ22_9PEZI</name>
<feature type="region of interest" description="Disordered" evidence="1">
    <location>
        <begin position="101"/>
        <end position="130"/>
    </location>
</feature>
<reference evidence="2" key="1">
    <citation type="journal article" date="2020" name="Stud. Mycol.">
        <title>101 Dothideomycetes genomes: a test case for predicting lifestyles and emergence of pathogens.</title>
        <authorList>
            <person name="Haridas S."/>
            <person name="Albert R."/>
            <person name="Binder M."/>
            <person name="Bloem J."/>
            <person name="Labutti K."/>
            <person name="Salamov A."/>
            <person name="Andreopoulos B."/>
            <person name="Baker S."/>
            <person name="Barry K."/>
            <person name="Bills G."/>
            <person name="Bluhm B."/>
            <person name="Cannon C."/>
            <person name="Castanera R."/>
            <person name="Culley D."/>
            <person name="Daum C."/>
            <person name="Ezra D."/>
            <person name="Gonzalez J."/>
            <person name="Henrissat B."/>
            <person name="Kuo A."/>
            <person name="Liang C."/>
            <person name="Lipzen A."/>
            <person name="Lutzoni F."/>
            <person name="Magnuson J."/>
            <person name="Mondo S."/>
            <person name="Nolan M."/>
            <person name="Ohm R."/>
            <person name="Pangilinan J."/>
            <person name="Park H.-J."/>
            <person name="Ramirez L."/>
            <person name="Alfaro M."/>
            <person name="Sun H."/>
            <person name="Tritt A."/>
            <person name="Yoshinaga Y."/>
            <person name="Zwiers L.-H."/>
            <person name="Turgeon B."/>
            <person name="Goodwin S."/>
            <person name="Spatafora J."/>
            <person name="Crous P."/>
            <person name="Grigoriev I."/>
        </authorList>
    </citation>
    <scope>NUCLEOTIDE SEQUENCE</scope>
    <source>
        <strain evidence="2">CBS 113979</strain>
    </source>
</reference>
<sequence>MTPSSSPLPPSPEPEDVVQRIHAPDPQLVNTTLFISNLHCPSCVNYVQAALLSLNPQPASVSTSIVAHSVCVTHPSYLAVSSLSEALESVGFDVHSIFQERSGEPPVDLSPPRPTSEKWEDSLESAVARW</sequence>
<dbReference type="InterPro" id="IPR036163">
    <property type="entry name" value="HMA_dom_sf"/>
</dbReference>
<accession>A0A6G1GZ22</accession>
<keyword evidence="3" id="KW-1185">Reference proteome</keyword>
<evidence type="ECO:0000256" key="1">
    <source>
        <dbReference type="SAM" id="MobiDB-lite"/>
    </source>
</evidence>
<dbReference type="SUPFAM" id="SSF55008">
    <property type="entry name" value="HMA, heavy metal-associated domain"/>
    <property type="match status" value="1"/>
</dbReference>
<proteinExistence type="predicted"/>
<dbReference type="GO" id="GO:0046872">
    <property type="term" value="F:metal ion binding"/>
    <property type="evidence" value="ECO:0007669"/>
    <property type="project" value="InterPro"/>
</dbReference>